<feature type="compositionally biased region" description="Polar residues" evidence="8">
    <location>
        <begin position="30"/>
        <end position="49"/>
    </location>
</feature>
<feature type="compositionally biased region" description="Polar residues" evidence="8">
    <location>
        <begin position="7"/>
        <end position="20"/>
    </location>
</feature>
<evidence type="ECO:0000256" key="9">
    <source>
        <dbReference type="SAM" id="Phobius"/>
    </source>
</evidence>
<evidence type="ECO:0000256" key="7">
    <source>
        <dbReference type="ARBA" id="ARBA00023303"/>
    </source>
</evidence>
<dbReference type="EMBL" id="BTSY01000004">
    <property type="protein sequence ID" value="GMT24143.1"/>
    <property type="molecule type" value="Genomic_DNA"/>
</dbReference>
<feature type="transmembrane region" description="Helical" evidence="9">
    <location>
        <begin position="213"/>
        <end position="230"/>
    </location>
</feature>
<evidence type="ECO:0000256" key="6">
    <source>
        <dbReference type="ARBA" id="ARBA00023136"/>
    </source>
</evidence>
<dbReference type="Proteomes" id="UP001432322">
    <property type="component" value="Unassembled WGS sequence"/>
</dbReference>
<evidence type="ECO:0000256" key="5">
    <source>
        <dbReference type="ARBA" id="ARBA00023065"/>
    </source>
</evidence>
<keyword evidence="3 9" id="KW-0812">Transmembrane</keyword>
<sequence length="290" mass="32653">MPILLRTQHNLGGTSSPTRRQPTDHLRPSHQGNISQSRRPSQQTLPSRGSQDDALTDIDLGNNGNGEVAIPLQTHQPTWTEKLGSYYKRLQINHLIPLLAILVYMLIGAIVFLWLEGGADESDLKSGHHPHADMRKILIKRLEEIVEDRSARRRSARRKYLSDALDHYEKETGLLPLNSDQKWTLSSSMYFAGTLFTTIGYGDMACDTTAGRIFTVIYSCIGIPIMLITLNDLGKFLYAHINSIVKGLTNILFIDWSPSKILSMSQQRSEGRRNSYARCRGSNGYRLCQV</sequence>
<dbReference type="PANTHER" id="PTHR11003">
    <property type="entry name" value="POTASSIUM CHANNEL, SUBFAMILY K"/>
    <property type="match status" value="1"/>
</dbReference>
<keyword evidence="4 9" id="KW-1133">Transmembrane helix</keyword>
<dbReference type="InterPro" id="IPR003280">
    <property type="entry name" value="2pore_dom_K_chnl"/>
</dbReference>
<dbReference type="GO" id="GO:0015271">
    <property type="term" value="F:outward rectifier potassium channel activity"/>
    <property type="evidence" value="ECO:0007669"/>
    <property type="project" value="TreeGrafter"/>
</dbReference>
<evidence type="ECO:0000256" key="1">
    <source>
        <dbReference type="ARBA" id="ARBA00004141"/>
    </source>
</evidence>
<evidence type="ECO:0000256" key="4">
    <source>
        <dbReference type="ARBA" id="ARBA00022989"/>
    </source>
</evidence>
<dbReference type="GO" id="GO:0030322">
    <property type="term" value="P:stabilization of membrane potential"/>
    <property type="evidence" value="ECO:0007669"/>
    <property type="project" value="TreeGrafter"/>
</dbReference>
<proteinExistence type="predicted"/>
<feature type="domain" description="Potassium channel" evidence="10">
    <location>
        <begin position="181"/>
        <end position="237"/>
    </location>
</feature>
<keyword evidence="7" id="KW-0407">Ion channel</keyword>
<feature type="region of interest" description="Disordered" evidence="8">
    <location>
        <begin position="1"/>
        <end position="60"/>
    </location>
</feature>
<protein>
    <recommendedName>
        <fullName evidence="10">Potassium channel domain-containing protein</fullName>
    </recommendedName>
</protein>
<feature type="transmembrane region" description="Helical" evidence="9">
    <location>
        <begin position="183"/>
        <end position="201"/>
    </location>
</feature>
<comment type="caution">
    <text evidence="11">The sequence shown here is derived from an EMBL/GenBank/DDBJ whole genome shotgun (WGS) entry which is preliminary data.</text>
</comment>
<evidence type="ECO:0000256" key="8">
    <source>
        <dbReference type="SAM" id="MobiDB-lite"/>
    </source>
</evidence>
<dbReference type="Gene3D" id="1.10.287.70">
    <property type="match status" value="1"/>
</dbReference>
<evidence type="ECO:0000313" key="12">
    <source>
        <dbReference type="Proteomes" id="UP001432322"/>
    </source>
</evidence>
<feature type="transmembrane region" description="Helical" evidence="9">
    <location>
        <begin position="95"/>
        <end position="115"/>
    </location>
</feature>
<evidence type="ECO:0000259" key="10">
    <source>
        <dbReference type="Pfam" id="PF07885"/>
    </source>
</evidence>
<dbReference type="SUPFAM" id="SSF81324">
    <property type="entry name" value="Voltage-gated potassium channels"/>
    <property type="match status" value="1"/>
</dbReference>
<evidence type="ECO:0000313" key="11">
    <source>
        <dbReference type="EMBL" id="GMT24143.1"/>
    </source>
</evidence>
<dbReference type="GO" id="GO:0005886">
    <property type="term" value="C:plasma membrane"/>
    <property type="evidence" value="ECO:0007669"/>
    <property type="project" value="TreeGrafter"/>
</dbReference>
<organism evidence="11 12">
    <name type="scientific">Pristionchus fissidentatus</name>
    <dbReference type="NCBI Taxonomy" id="1538716"/>
    <lineage>
        <taxon>Eukaryota</taxon>
        <taxon>Metazoa</taxon>
        <taxon>Ecdysozoa</taxon>
        <taxon>Nematoda</taxon>
        <taxon>Chromadorea</taxon>
        <taxon>Rhabditida</taxon>
        <taxon>Rhabditina</taxon>
        <taxon>Diplogasteromorpha</taxon>
        <taxon>Diplogasteroidea</taxon>
        <taxon>Neodiplogasteridae</taxon>
        <taxon>Pristionchus</taxon>
    </lineage>
</organism>
<keyword evidence="2" id="KW-0813">Transport</keyword>
<dbReference type="PANTHER" id="PTHR11003:SF312">
    <property type="entry name" value="POTASSIUM CHANNEL DOMAIN-CONTAINING PROTEIN"/>
    <property type="match status" value="1"/>
</dbReference>
<dbReference type="InterPro" id="IPR013099">
    <property type="entry name" value="K_chnl_dom"/>
</dbReference>
<dbReference type="GO" id="GO:0022841">
    <property type="term" value="F:potassium ion leak channel activity"/>
    <property type="evidence" value="ECO:0007669"/>
    <property type="project" value="TreeGrafter"/>
</dbReference>
<keyword evidence="5" id="KW-0406">Ion transport</keyword>
<comment type="subcellular location">
    <subcellularLocation>
        <location evidence="1">Membrane</location>
        <topology evidence="1">Multi-pass membrane protein</topology>
    </subcellularLocation>
</comment>
<evidence type="ECO:0000256" key="2">
    <source>
        <dbReference type="ARBA" id="ARBA00022448"/>
    </source>
</evidence>
<dbReference type="AlphaFoldDB" id="A0AAV5W0D0"/>
<gene>
    <name evidence="11" type="ORF">PFISCL1PPCAC_15440</name>
</gene>
<accession>A0AAV5W0D0</accession>
<reference evidence="11" key="1">
    <citation type="submission" date="2023-10" db="EMBL/GenBank/DDBJ databases">
        <title>Genome assembly of Pristionchus species.</title>
        <authorList>
            <person name="Yoshida K."/>
            <person name="Sommer R.J."/>
        </authorList>
    </citation>
    <scope>NUCLEOTIDE SEQUENCE</scope>
    <source>
        <strain evidence="11">RS5133</strain>
    </source>
</reference>
<keyword evidence="12" id="KW-1185">Reference proteome</keyword>
<evidence type="ECO:0000256" key="3">
    <source>
        <dbReference type="ARBA" id="ARBA00022692"/>
    </source>
</evidence>
<name>A0AAV5W0D0_9BILA</name>
<keyword evidence="6 9" id="KW-0472">Membrane</keyword>
<dbReference type="Pfam" id="PF07885">
    <property type="entry name" value="Ion_trans_2"/>
    <property type="match status" value="1"/>
</dbReference>